<organism evidence="2 3">
    <name type="scientific">Carpinus fangiana</name>
    <dbReference type="NCBI Taxonomy" id="176857"/>
    <lineage>
        <taxon>Eukaryota</taxon>
        <taxon>Viridiplantae</taxon>
        <taxon>Streptophyta</taxon>
        <taxon>Embryophyta</taxon>
        <taxon>Tracheophyta</taxon>
        <taxon>Spermatophyta</taxon>
        <taxon>Magnoliopsida</taxon>
        <taxon>eudicotyledons</taxon>
        <taxon>Gunneridae</taxon>
        <taxon>Pentapetalae</taxon>
        <taxon>rosids</taxon>
        <taxon>fabids</taxon>
        <taxon>Fagales</taxon>
        <taxon>Betulaceae</taxon>
        <taxon>Carpinus</taxon>
    </lineage>
</organism>
<evidence type="ECO:0000313" key="2">
    <source>
        <dbReference type="EMBL" id="KAB9160682.1"/>
    </source>
</evidence>
<protein>
    <submittedName>
        <fullName evidence="2">Uncharacterized protein</fullName>
    </submittedName>
</protein>
<evidence type="ECO:0000256" key="1">
    <source>
        <dbReference type="SAM" id="Phobius"/>
    </source>
</evidence>
<keyword evidence="1" id="KW-1133">Transmembrane helix</keyword>
<dbReference type="OrthoDB" id="591587at2759"/>
<proteinExistence type="predicted"/>
<sequence>MQGWELLPSATSLVKSGIKFKRGTSECILDIKFIDGVLEIPPIVIHDITETVFRNLISYEQCHPKCEARVTSYAMFLDNLIITTKDMNILCDNQIIVNWLNREDAAQLFNKLYHDAYVKDYYYQNLCHDINSFCRRRWPRWREVLVSNYFNTPWAILSTLAAFILLILTLLQTFVV</sequence>
<keyword evidence="1" id="KW-0472">Membrane</keyword>
<gene>
    <name evidence="2" type="ORF">FH972_026985</name>
</gene>
<accession>A0A5N6L5Y5</accession>
<comment type="caution">
    <text evidence="2">The sequence shown here is derived from an EMBL/GenBank/DDBJ whole genome shotgun (WGS) entry which is preliminary data.</text>
</comment>
<dbReference type="EMBL" id="VIBQ01000166">
    <property type="protein sequence ID" value="KAB9160682.1"/>
    <property type="molecule type" value="Genomic_DNA"/>
</dbReference>
<dbReference type="Pfam" id="PF03140">
    <property type="entry name" value="DUF247"/>
    <property type="match status" value="1"/>
</dbReference>
<dbReference type="PANTHER" id="PTHR31170">
    <property type="entry name" value="BNAC04G53230D PROTEIN"/>
    <property type="match status" value="1"/>
</dbReference>
<dbReference type="AlphaFoldDB" id="A0A5N6L5Y5"/>
<feature type="transmembrane region" description="Helical" evidence="1">
    <location>
        <begin position="154"/>
        <end position="175"/>
    </location>
</feature>
<evidence type="ECO:0000313" key="3">
    <source>
        <dbReference type="Proteomes" id="UP000327013"/>
    </source>
</evidence>
<keyword evidence="1" id="KW-0812">Transmembrane</keyword>
<dbReference type="InterPro" id="IPR004158">
    <property type="entry name" value="DUF247_pln"/>
</dbReference>
<keyword evidence="3" id="KW-1185">Reference proteome</keyword>
<dbReference type="Proteomes" id="UP000327013">
    <property type="component" value="Unassembled WGS sequence"/>
</dbReference>
<dbReference type="PANTHER" id="PTHR31170:SF17">
    <property type="match status" value="1"/>
</dbReference>
<reference evidence="2 3" key="1">
    <citation type="submission" date="2019-06" db="EMBL/GenBank/DDBJ databases">
        <title>A chromosomal-level reference genome of Carpinus fangiana (Coryloideae, Betulaceae).</title>
        <authorList>
            <person name="Yang X."/>
            <person name="Wang Z."/>
            <person name="Zhang L."/>
            <person name="Hao G."/>
            <person name="Liu J."/>
            <person name="Yang Y."/>
        </authorList>
    </citation>
    <scope>NUCLEOTIDE SEQUENCE [LARGE SCALE GENOMIC DNA]</scope>
    <source>
        <strain evidence="2">Cfa_2016G</strain>
        <tissue evidence="2">Leaf</tissue>
    </source>
</reference>
<name>A0A5N6L5Y5_9ROSI</name>